<evidence type="ECO:0000313" key="17">
    <source>
        <dbReference type="EMBL" id="MFC7580654.1"/>
    </source>
</evidence>
<dbReference type="Pfam" id="PF11838">
    <property type="entry name" value="ERAP1_C"/>
    <property type="match status" value="1"/>
</dbReference>
<organism evidence="17 18">
    <name type="scientific">Schaalia naturae</name>
    <dbReference type="NCBI Taxonomy" id="635203"/>
    <lineage>
        <taxon>Bacteria</taxon>
        <taxon>Bacillati</taxon>
        <taxon>Actinomycetota</taxon>
        <taxon>Actinomycetes</taxon>
        <taxon>Actinomycetales</taxon>
        <taxon>Actinomycetaceae</taxon>
        <taxon>Schaalia</taxon>
    </lineage>
</organism>
<evidence type="ECO:0000256" key="8">
    <source>
        <dbReference type="ARBA" id="ARBA00022723"/>
    </source>
</evidence>
<reference evidence="18" key="1">
    <citation type="journal article" date="2019" name="Int. J. Syst. Evol. Microbiol.">
        <title>The Global Catalogue of Microorganisms (GCM) 10K type strain sequencing project: providing services to taxonomists for standard genome sequencing and annotation.</title>
        <authorList>
            <consortium name="The Broad Institute Genomics Platform"/>
            <consortium name="The Broad Institute Genome Sequencing Center for Infectious Disease"/>
            <person name="Wu L."/>
            <person name="Ma J."/>
        </authorList>
    </citation>
    <scope>NUCLEOTIDE SEQUENCE [LARGE SCALE GENOMIC DNA]</scope>
    <source>
        <strain evidence="18">CCUG 56698</strain>
    </source>
</reference>
<evidence type="ECO:0000256" key="1">
    <source>
        <dbReference type="ARBA" id="ARBA00000098"/>
    </source>
</evidence>
<evidence type="ECO:0000256" key="5">
    <source>
        <dbReference type="ARBA" id="ARBA00015611"/>
    </source>
</evidence>
<dbReference type="EMBL" id="JBHTEF010000001">
    <property type="protein sequence ID" value="MFC7580654.1"/>
    <property type="molecule type" value="Genomic_DNA"/>
</dbReference>
<evidence type="ECO:0000256" key="4">
    <source>
        <dbReference type="ARBA" id="ARBA00012564"/>
    </source>
</evidence>
<dbReference type="Pfam" id="PF01433">
    <property type="entry name" value="Peptidase_M1"/>
    <property type="match status" value="1"/>
</dbReference>
<dbReference type="InterPro" id="IPR027268">
    <property type="entry name" value="Peptidase_M4/M1_CTD_sf"/>
</dbReference>
<gene>
    <name evidence="17" type="primary">pepN</name>
    <name evidence="17" type="ORF">ACFQWG_05450</name>
</gene>
<dbReference type="PANTHER" id="PTHR11533:SF174">
    <property type="entry name" value="PUROMYCIN-SENSITIVE AMINOPEPTIDASE-RELATED"/>
    <property type="match status" value="1"/>
</dbReference>
<evidence type="ECO:0000256" key="10">
    <source>
        <dbReference type="ARBA" id="ARBA00022833"/>
    </source>
</evidence>
<protein>
    <recommendedName>
        <fullName evidence="5">Aminopeptidase N</fullName>
        <ecNumber evidence="4">3.4.11.2</ecNumber>
    </recommendedName>
    <alternativeName>
        <fullName evidence="12">Alanine aminopeptidase</fullName>
    </alternativeName>
    <alternativeName>
        <fullName evidence="13">Lysyl aminopeptidase</fullName>
    </alternativeName>
</protein>
<dbReference type="Gene3D" id="1.10.390.10">
    <property type="entry name" value="Neutral Protease Domain 2"/>
    <property type="match status" value="1"/>
</dbReference>
<evidence type="ECO:0000256" key="9">
    <source>
        <dbReference type="ARBA" id="ARBA00022801"/>
    </source>
</evidence>
<evidence type="ECO:0000256" key="2">
    <source>
        <dbReference type="ARBA" id="ARBA00001947"/>
    </source>
</evidence>
<comment type="cofactor">
    <cofactor evidence="2">
        <name>Zn(2+)</name>
        <dbReference type="ChEBI" id="CHEBI:29105"/>
    </cofactor>
</comment>
<feature type="domain" description="Aminopeptidase N-like N-terminal" evidence="16">
    <location>
        <begin position="110"/>
        <end position="187"/>
    </location>
</feature>
<evidence type="ECO:0000256" key="12">
    <source>
        <dbReference type="ARBA" id="ARBA00029811"/>
    </source>
</evidence>
<evidence type="ECO:0000313" key="18">
    <source>
        <dbReference type="Proteomes" id="UP001596527"/>
    </source>
</evidence>
<dbReference type="PANTHER" id="PTHR11533">
    <property type="entry name" value="PROTEASE M1 ZINC METALLOPROTEASE"/>
    <property type="match status" value="1"/>
</dbReference>
<dbReference type="Gene3D" id="2.60.40.1730">
    <property type="entry name" value="tricorn interacting facor f3 domain"/>
    <property type="match status" value="1"/>
</dbReference>
<evidence type="ECO:0000259" key="16">
    <source>
        <dbReference type="Pfam" id="PF17900"/>
    </source>
</evidence>
<evidence type="ECO:0000256" key="13">
    <source>
        <dbReference type="ARBA" id="ARBA00031533"/>
    </source>
</evidence>
<evidence type="ECO:0000259" key="14">
    <source>
        <dbReference type="Pfam" id="PF01433"/>
    </source>
</evidence>
<keyword evidence="6 17" id="KW-0031">Aminopeptidase</keyword>
<keyword evidence="10" id="KW-0862">Zinc</keyword>
<comment type="catalytic activity">
    <reaction evidence="1">
        <text>Release of an N-terminal amino acid, Xaa-|-Yaa- from a peptide, amide or arylamide. Xaa is preferably Ala, but may be most amino acids including Pro (slow action). When a terminal hydrophobic residue is followed by a prolyl residue, the two may be released as an intact Xaa-Pro dipeptide.</text>
        <dbReference type="EC" id="3.4.11.2"/>
    </reaction>
</comment>
<feature type="domain" description="ERAP1-like C-terminal" evidence="15">
    <location>
        <begin position="526"/>
        <end position="841"/>
    </location>
</feature>
<dbReference type="Pfam" id="PF17900">
    <property type="entry name" value="Peptidase_M1_N"/>
    <property type="match status" value="1"/>
</dbReference>
<proteinExistence type="inferred from homology"/>
<dbReference type="InterPro" id="IPR024571">
    <property type="entry name" value="ERAP1-like_C_dom"/>
</dbReference>
<dbReference type="SUPFAM" id="SSF55486">
    <property type="entry name" value="Metalloproteases ('zincins'), catalytic domain"/>
    <property type="match status" value="1"/>
</dbReference>
<dbReference type="InterPro" id="IPR050344">
    <property type="entry name" value="Peptidase_M1_aminopeptidases"/>
</dbReference>
<dbReference type="RefSeq" id="WP_380972913.1">
    <property type="nucleotide sequence ID" value="NZ_JBHTEF010000001.1"/>
</dbReference>
<dbReference type="InterPro" id="IPR014782">
    <property type="entry name" value="Peptidase_M1_dom"/>
</dbReference>
<evidence type="ECO:0000256" key="6">
    <source>
        <dbReference type="ARBA" id="ARBA00022438"/>
    </source>
</evidence>
<keyword evidence="8" id="KW-0479">Metal-binding</keyword>
<evidence type="ECO:0000256" key="7">
    <source>
        <dbReference type="ARBA" id="ARBA00022670"/>
    </source>
</evidence>
<dbReference type="GO" id="GO:0016285">
    <property type="term" value="F:alanyl aminopeptidase activity"/>
    <property type="evidence" value="ECO:0007669"/>
    <property type="project" value="UniProtKB-EC"/>
</dbReference>
<name>A0ABW2SL88_9ACTO</name>
<dbReference type="InterPro" id="IPR012778">
    <property type="entry name" value="Pept_M1_aminopeptidase"/>
</dbReference>
<sequence>MPGLNLTRDEAEQRAAAVTATRYDVDLDLTTGDRDFRSVTTLSFDAQEGASAFADLVSANVRSITLNGADLGVGAHRDNRIALEGLAAHNTLVVDADCQYMHTGEGLHRFVDPADGQAYCYSQFEVPDARRVYATFEQPDLKAVFAFTVTVPAGWRVFSNAPTPQPEEGPESWTYRFDATDPISTYITAIVAGPYEGTTSALTSTDGREIPLGVWCRASLAEHLDAGAILDVTRSGFAFFESQYGIPYPFAKYDQVFVPEYNAGAMENAGCVTFRDEYIYRTRPTAAQLETRANTVLHELAHMWFGDLVTMKWWNDLWLNESFAEFMSHLALAEGTEWTQAWTGFLLRKDWGLTQDQLPTTHPIKAEIRDLADVEVNFDGITYAKGASVLRQLVSYVGREPFFTGLHAYLSAHAHGNATLDDLLGELEKASGRDLAAWSRVWLEEAGVTLLRPVVETGGDGAVTRLSVVQEPFSEGSSLRPHRLAVAGYALDEDGAAVTRTFREELDVDGASTDVPSARGLARPDLVLVNDGDLAYAKIRLDPESLAFAVDHITAFADSLTRNVILASAWDMTRDAEMDARSYLDLAISALPVETNMAMLNLALRHITQASQTFVAPSAREAELAAIGDRLLLLARAAVPGSDQQQILVRAAARAAVSPAQFQAIEALHTGTDTLLGLDLDVDLRWDLLTALVRGGVADEERIAALEAEDPTMTGRQNAARARAARGDSYVKAEAWEQVLRDPSLPNDTRWAIASGFWAQAPTRPELYVPFVADYFESLEAMWADNTFHTAEDLVTLMFPSALAGYAADLDVAAQGRAWIGSHPEASAALVRILRERIAVVERQLAAQRADGATETLLLDL</sequence>
<accession>A0ABW2SL88</accession>
<dbReference type="EC" id="3.4.11.2" evidence="4"/>
<evidence type="ECO:0000256" key="3">
    <source>
        <dbReference type="ARBA" id="ARBA00010136"/>
    </source>
</evidence>
<comment type="similarity">
    <text evidence="3">Belongs to the peptidase M1 family.</text>
</comment>
<dbReference type="NCBIfam" id="TIGR02412">
    <property type="entry name" value="pepN_strep_liv"/>
    <property type="match status" value="1"/>
</dbReference>
<dbReference type="CDD" id="cd09602">
    <property type="entry name" value="M1_APN"/>
    <property type="match status" value="1"/>
</dbReference>
<keyword evidence="18" id="KW-1185">Reference proteome</keyword>
<dbReference type="SUPFAM" id="SSF63737">
    <property type="entry name" value="Leukotriene A4 hydrolase N-terminal domain"/>
    <property type="match status" value="1"/>
</dbReference>
<feature type="domain" description="Peptidase M1 membrane alanine aminopeptidase" evidence="14">
    <location>
        <begin position="230"/>
        <end position="440"/>
    </location>
</feature>
<dbReference type="Proteomes" id="UP001596527">
    <property type="component" value="Unassembled WGS sequence"/>
</dbReference>
<dbReference type="PRINTS" id="PR00756">
    <property type="entry name" value="ALADIPTASE"/>
</dbReference>
<dbReference type="InterPro" id="IPR042097">
    <property type="entry name" value="Aminopeptidase_N-like_N_sf"/>
</dbReference>
<evidence type="ECO:0000259" key="15">
    <source>
        <dbReference type="Pfam" id="PF11838"/>
    </source>
</evidence>
<keyword evidence="7" id="KW-0645">Protease</keyword>
<keyword evidence="9 17" id="KW-0378">Hydrolase</keyword>
<dbReference type="InterPro" id="IPR001930">
    <property type="entry name" value="Peptidase_M1"/>
</dbReference>
<keyword evidence="11" id="KW-0482">Metalloprotease</keyword>
<comment type="caution">
    <text evidence="17">The sequence shown here is derived from an EMBL/GenBank/DDBJ whole genome shotgun (WGS) entry which is preliminary data.</text>
</comment>
<dbReference type="InterPro" id="IPR045357">
    <property type="entry name" value="Aminopeptidase_N-like_N"/>
</dbReference>
<evidence type="ECO:0000256" key="11">
    <source>
        <dbReference type="ARBA" id="ARBA00023049"/>
    </source>
</evidence>